<feature type="compositionally biased region" description="Gly residues" evidence="3">
    <location>
        <begin position="2319"/>
        <end position="2352"/>
    </location>
</feature>
<feature type="transmembrane region" description="Helical" evidence="4">
    <location>
        <begin position="232"/>
        <end position="249"/>
    </location>
</feature>
<dbReference type="InterPro" id="IPR057352">
    <property type="entry name" value="TPR_TmcB/C"/>
</dbReference>
<feature type="region of interest" description="Disordered" evidence="3">
    <location>
        <begin position="1386"/>
        <end position="1421"/>
    </location>
</feature>
<evidence type="ECO:0000259" key="5">
    <source>
        <dbReference type="PROSITE" id="PS50112"/>
    </source>
</evidence>
<dbReference type="PANTHER" id="PTHR31600:SF2">
    <property type="entry name" value="GAMETE ENRICHED GENE 10 PROTEIN-RELATED"/>
    <property type="match status" value="1"/>
</dbReference>
<dbReference type="InterPro" id="IPR035965">
    <property type="entry name" value="PAS-like_dom_sf"/>
</dbReference>
<dbReference type="GO" id="GO:0009881">
    <property type="term" value="F:photoreceptor activity"/>
    <property type="evidence" value="ECO:0007669"/>
    <property type="project" value="UniProtKB-KW"/>
</dbReference>
<keyword evidence="7" id="KW-1185">Reference proteome</keyword>
<name>A0A835VRW8_CHLIN</name>
<feature type="transmembrane region" description="Helical" evidence="4">
    <location>
        <begin position="2245"/>
        <end position="2271"/>
    </location>
</feature>
<dbReference type="OrthoDB" id="533766at2759"/>
<dbReference type="PANTHER" id="PTHR31600">
    <property type="entry name" value="TINY MACROCYSTS PROTEIN B-RELATED"/>
    <property type="match status" value="1"/>
</dbReference>
<feature type="region of interest" description="Disordered" evidence="3">
    <location>
        <begin position="1885"/>
        <end position="1964"/>
    </location>
</feature>
<feature type="compositionally biased region" description="Basic and acidic residues" evidence="3">
    <location>
        <begin position="1272"/>
        <end position="1285"/>
    </location>
</feature>
<feature type="transmembrane region" description="Helical" evidence="4">
    <location>
        <begin position="2030"/>
        <end position="2049"/>
    </location>
</feature>
<keyword evidence="4" id="KW-0472">Membrane</keyword>
<sequence>MANGIFGVLFTLSKENSETRIRIRWVLLKILLDGWQLFATVIQPAKQGWDIDPTGAAWSVIGVLNFTWLTHLGYGGYLALLYMAVALLVVNIGLCVWVAWCFKEQKFPVVWPIKVLRVFSSIFFQAFDVTSLNLLQLGFSCRFTGPVTPHMHMDLFPVYRCMATPHIIHAVVSAVFLLLFVVIALLLNMAEVEVNPLSRRPMALGHSGAEVMAFAIKALLTLVDVFLGWRKVAACVYLALSLALAWQYLRWSPNLVAWVNYLKSGVSTLVVWCCITLMLLVFAPGVKDSELSSWSTAMTITMLAGLAPAFGVGLVMSWFLIRKMTATALQAMAAAKPETALQDICDNLDDPRDVEIVARSARVWRDRYTLDPEAVKKAHSFIKAGLAMFPGSAYMVMLHADFMIDVLGVSQSGASRIEDARKLSPSLMCRFMMFVRQQQATQKAAGSHANDGASMDLLGYVEYQRKQRMVVRLHREALQAMCNFWKALDASRVSFTHLSKALIKIESSVSQAQAAYRVVLESYGTSPKLIRLYGKFLETIKNDPWGAAEYFAEADRLEEVKNGDARGPLLPDGTPLGRMDEMATSVLVINATGEIQMANKQTHNLFGHKRGTLEAKPLAMLLAPHCARRVAEELAEMVANNGMVTSIHGGEAEGKASDGPQSQGPDIVVVGMHYDRVAFPVKLSLRKASGVGEDSTFIALMEPVPPPRNTACLWVSPNGIVAAADPQFVANFGWKGTEVNGSNLTALMMVQATALREGGAKGGDEEAAGAVIVTESASDTIKRLVDHATASANSGASAGLECLLAHKYNSQPVPCRVTIVPSGSNETPVHEVRLQLASDDPAQLLVVNRKGVILHASTELASALKDSVSAGGGGGPRFGGVAGHVGARVAGANTLGSGGAFVFGADLLTGFTLCDFLPAPWKDMHARLLKDITSSSPPTRSLWSCRKAAQQPTLELRTMTGRPLYMHVSITSGDLNGESTHVIGLTRSSLDSALSERRVRLTVSEDCLVSAISQGPATHMLGLDANRVVGRGLWEVVDEAATNGDGRVSTPVLGPAAATGASKAKPAIMQVYVEPPSDEAAAAGQGNRVYVDLWPLHAVTGVLQLDTAGRITSVLEEHTRPAGLLFGLHHDALMHELLSNLVTIPPGRTPSDLLTLHGAKKSSLKTKQKDVAVKVGPVHVLQATHTDGKPLLLDVQVVGKPGPNEPVIAILRLHTAPMGPAAMPPPVFPAAVPPAAAPSFAMAAPSAALRSRGSPRAAAAAEKDTLMLTPRRGSEGPRLKLKTPDEPQLQLPTPDASVELATPPGTGSPGRRRGSGEDETTTAAAAAAGGGAAVPLPAMPAMLLDGVGDGGLPVPGVTAAATGRSKLADLVKSVGGEQAGSQKVALLGSGDDSGLPPGPRARPGASRRSAEVKLPGSVPADPAGGVVAVINDDIHEMEALVAKLGNGAGKGIDMQSVDGEDAQDDKDSEGGGKPKGTERISTWVASQGAFYQNSVAVANAEKTDDEEDASRRSDDDMSDRAGSAQAAAAAGAAGKGPVGAPGFGSRFGSGANGATTATGAAPAGGGAGGGGGNYADDDAASEGGQSAMSAQSASGGAEYKRGKRFRKLVKLMDSGQAQQVQQRFRTHALITVALLAIIHVVCFTLVVMAIEGKRDSMLNLGRSGEAQLFMHQILTDVRSLDVISRNISATNLYNRSDAEFFVDRIDRNAEKIKTRMNQILEGHHRPGSPVLQLLYHYTMPVIEGINENGTEEYINLTTWDFATRFYAMAKVLKQHALEWIDAGQPIHKSTPGQLLLTSGPDLYYAQKMVLEELLYDAVNSVKQVDTLQLVFLVVEGAAISCAAACYLAYLLRAVAAQRYKLYGTFLVIPVGLTRALASQNTALLVGDDDDEDDEEEEDRERDKVTASAGNEDDKKKRVAGFAEGATQPKANRRASLVVPTAGNGAGDEGPPSDRKPPYGTMQTSDSLAVAPSCWSGIKSWFSRTFTKTGRSVQPLLPRSMSMGTRSGAGAGTSTPSSGSKRTLKYDSNDTAIMLTPFVVWSILVIAFYISAVYKMGGVVEVVAIHSVANLMSARAYRTVFMAQELAAADVLEHMPLRRQELHNATRILRDTWYTLQLGEHAHQASGNDTERFPLVKEGLSFASPDLTALFYESGNCHRVAKENLPCPGPDYRYYQVSRTGLDAVMQQFLMAVNNLVTETSNATVGLDDIDIDFLYNVGGKDLVDGTVDVETLHFQTIVGVFDSILLLHIILFLLLWVIFAGFLFILLNPLIKRVTKERRRIAELMSQLPLELDVEKLVGRALGAVPNANAQQPQQPGGSAAGAGPGTGGGFTHSGAASGGGDAGGDAADGGEGEGINKWKAIIRSASLRNGAKGPARSGSNNDLKA</sequence>
<dbReference type="Gene3D" id="3.30.450.20">
    <property type="entry name" value="PAS domain"/>
    <property type="match status" value="1"/>
</dbReference>
<feature type="transmembrane region" description="Helical" evidence="4">
    <location>
        <begin position="1829"/>
        <end position="1849"/>
    </location>
</feature>
<feature type="domain" description="PAS" evidence="5">
    <location>
        <begin position="579"/>
        <end position="641"/>
    </location>
</feature>
<feature type="compositionally biased region" description="Acidic residues" evidence="3">
    <location>
        <begin position="1458"/>
        <end position="1467"/>
    </location>
</feature>
<evidence type="ECO:0000256" key="1">
    <source>
        <dbReference type="ARBA" id="ARBA00022543"/>
    </source>
</evidence>
<keyword evidence="1" id="KW-0157">Chromophore</keyword>
<evidence type="ECO:0000313" key="7">
    <source>
        <dbReference type="Proteomes" id="UP000650467"/>
    </source>
</evidence>
<feature type="region of interest" description="Disordered" evidence="3">
    <location>
        <begin position="1572"/>
        <end position="1599"/>
    </location>
</feature>
<dbReference type="SUPFAM" id="SSF55785">
    <property type="entry name" value="PYP-like sensor domain (PAS domain)"/>
    <property type="match status" value="1"/>
</dbReference>
<keyword evidence="4" id="KW-1133">Transmembrane helix</keyword>
<feature type="transmembrane region" description="Helical" evidence="4">
    <location>
        <begin position="269"/>
        <end position="286"/>
    </location>
</feature>
<proteinExistence type="predicted"/>
<feature type="transmembrane region" description="Helical" evidence="4">
    <location>
        <begin position="207"/>
        <end position="227"/>
    </location>
</feature>
<feature type="transmembrane region" description="Helical" evidence="4">
    <location>
        <begin position="298"/>
        <end position="321"/>
    </location>
</feature>
<evidence type="ECO:0000313" key="6">
    <source>
        <dbReference type="EMBL" id="KAG2423146.1"/>
    </source>
</evidence>
<feature type="compositionally biased region" description="Low complexity" evidence="3">
    <location>
        <begin position="2307"/>
        <end position="2318"/>
    </location>
</feature>
<feature type="compositionally biased region" description="Low complexity" evidence="3">
    <location>
        <begin position="1581"/>
        <end position="1597"/>
    </location>
</feature>
<keyword evidence="1" id="KW-0675">Receptor</keyword>
<dbReference type="EMBL" id="JAEHOC010000085">
    <property type="protein sequence ID" value="KAG2423146.1"/>
    <property type="molecule type" value="Genomic_DNA"/>
</dbReference>
<accession>A0A835VRW8</accession>
<keyword evidence="2" id="KW-0716">Sensory transduction</keyword>
<dbReference type="Pfam" id="PF25474">
    <property type="entry name" value="TPR_TmcB"/>
    <property type="match status" value="1"/>
</dbReference>
<organism evidence="6 7">
    <name type="scientific">Chlamydomonas incerta</name>
    <dbReference type="NCBI Taxonomy" id="51695"/>
    <lineage>
        <taxon>Eukaryota</taxon>
        <taxon>Viridiplantae</taxon>
        <taxon>Chlorophyta</taxon>
        <taxon>core chlorophytes</taxon>
        <taxon>Chlorophyceae</taxon>
        <taxon>CS clade</taxon>
        <taxon>Chlamydomonadales</taxon>
        <taxon>Chlamydomonadaceae</taxon>
        <taxon>Chlamydomonas</taxon>
    </lineage>
</organism>
<keyword evidence="1" id="KW-0600">Photoreceptor protein</keyword>
<feature type="transmembrane region" description="Helical" evidence="4">
    <location>
        <begin position="80"/>
        <end position="102"/>
    </location>
</feature>
<feature type="compositionally biased region" description="Low complexity" evidence="3">
    <location>
        <begin position="1520"/>
        <end position="1532"/>
    </location>
</feature>
<dbReference type="Proteomes" id="UP000650467">
    <property type="component" value="Unassembled WGS sequence"/>
</dbReference>
<feature type="compositionally biased region" description="Basic and acidic residues" evidence="3">
    <location>
        <begin position="1509"/>
        <end position="1519"/>
    </location>
</feature>
<gene>
    <name evidence="6" type="ORF">HXX76_015531</name>
</gene>
<comment type="caution">
    <text evidence="6">The sequence shown here is derived from an EMBL/GenBank/DDBJ whole genome shotgun (WGS) entry which is preliminary data.</text>
</comment>
<feature type="compositionally biased region" description="Basic and acidic residues" evidence="3">
    <location>
        <begin position="1468"/>
        <end position="1478"/>
    </location>
</feature>
<dbReference type="PROSITE" id="PS50112">
    <property type="entry name" value="PAS"/>
    <property type="match status" value="1"/>
</dbReference>
<feature type="compositionally biased region" description="Low complexity" evidence="3">
    <location>
        <begin position="1386"/>
        <end position="1407"/>
    </location>
</feature>
<feature type="region of interest" description="Disordered" evidence="3">
    <location>
        <begin position="1995"/>
        <end position="2022"/>
    </location>
</feature>
<dbReference type="InterPro" id="IPR052994">
    <property type="entry name" value="Tiny_macrocysts_regulators"/>
</dbReference>
<feature type="region of interest" description="Disordered" evidence="3">
    <location>
        <begin position="2307"/>
        <end position="2352"/>
    </location>
</feature>
<feature type="transmembrane region" description="Helical" evidence="4">
    <location>
        <begin position="1628"/>
        <end position="1650"/>
    </location>
</feature>
<evidence type="ECO:0000256" key="2">
    <source>
        <dbReference type="ARBA" id="ARBA00022606"/>
    </source>
</evidence>
<feature type="region of interest" description="Disordered" evidence="3">
    <location>
        <begin position="1497"/>
        <end position="1537"/>
    </location>
</feature>
<keyword evidence="4" id="KW-0812">Transmembrane</keyword>
<feature type="transmembrane region" description="Helical" evidence="4">
    <location>
        <begin position="167"/>
        <end position="187"/>
    </location>
</feature>
<reference evidence="6" key="1">
    <citation type="journal article" date="2020" name="bioRxiv">
        <title>Comparative genomics of Chlamydomonas.</title>
        <authorList>
            <person name="Craig R.J."/>
            <person name="Hasan A.R."/>
            <person name="Ness R.W."/>
            <person name="Keightley P.D."/>
        </authorList>
    </citation>
    <scope>NUCLEOTIDE SEQUENCE</scope>
    <source>
        <strain evidence="6">SAG 7.73</strain>
    </source>
</reference>
<protein>
    <recommendedName>
        <fullName evidence="5">PAS domain-containing protein</fullName>
    </recommendedName>
</protein>
<evidence type="ECO:0000256" key="4">
    <source>
        <dbReference type="SAM" id="Phobius"/>
    </source>
</evidence>
<feature type="region of interest" description="Disordered" evidence="3">
    <location>
        <begin position="2367"/>
        <end position="2386"/>
    </location>
</feature>
<feature type="compositionally biased region" description="Low complexity" evidence="3">
    <location>
        <begin position="1998"/>
        <end position="2019"/>
    </location>
</feature>
<evidence type="ECO:0000256" key="3">
    <source>
        <dbReference type="SAM" id="MobiDB-lite"/>
    </source>
</evidence>
<feature type="region of interest" description="Disordered" evidence="3">
    <location>
        <begin position="1452"/>
        <end position="1478"/>
    </location>
</feature>
<dbReference type="InterPro" id="IPR000014">
    <property type="entry name" value="PAS"/>
</dbReference>
<feature type="region of interest" description="Disordered" evidence="3">
    <location>
        <begin position="1253"/>
        <end position="1321"/>
    </location>
</feature>
<feature type="compositionally biased region" description="Acidic residues" evidence="3">
    <location>
        <begin position="1886"/>
        <end position="1899"/>
    </location>
</feature>
<feature type="transmembrane region" description="Helical" evidence="4">
    <location>
        <begin position="1861"/>
        <end position="1877"/>
    </location>
</feature>